<accession>A0A517P0B2</accession>
<dbReference type="AlphaFoldDB" id="A0A517P0B2"/>
<keyword evidence="2" id="KW-0472">Membrane</keyword>
<feature type="region of interest" description="Disordered" evidence="1">
    <location>
        <begin position="1"/>
        <end position="24"/>
    </location>
</feature>
<evidence type="ECO:0000256" key="1">
    <source>
        <dbReference type="SAM" id="MobiDB-lite"/>
    </source>
</evidence>
<feature type="compositionally biased region" description="Low complexity" evidence="1">
    <location>
        <begin position="109"/>
        <end position="120"/>
    </location>
</feature>
<feature type="transmembrane region" description="Helical" evidence="2">
    <location>
        <begin position="43"/>
        <end position="62"/>
    </location>
</feature>
<proteinExistence type="predicted"/>
<reference evidence="3 4" key="1">
    <citation type="submission" date="2019-02" db="EMBL/GenBank/DDBJ databases">
        <title>Deep-cultivation of Planctomycetes and their phenomic and genomic characterization uncovers novel biology.</title>
        <authorList>
            <person name="Wiegand S."/>
            <person name="Jogler M."/>
            <person name="Boedeker C."/>
            <person name="Pinto D."/>
            <person name="Vollmers J."/>
            <person name="Rivas-Marin E."/>
            <person name="Kohn T."/>
            <person name="Peeters S.H."/>
            <person name="Heuer A."/>
            <person name="Rast P."/>
            <person name="Oberbeckmann S."/>
            <person name="Bunk B."/>
            <person name="Jeske O."/>
            <person name="Meyerdierks A."/>
            <person name="Storesund J.E."/>
            <person name="Kallscheuer N."/>
            <person name="Luecker S."/>
            <person name="Lage O.M."/>
            <person name="Pohl T."/>
            <person name="Merkel B.J."/>
            <person name="Hornburger P."/>
            <person name="Mueller R.-W."/>
            <person name="Bruemmer F."/>
            <person name="Labrenz M."/>
            <person name="Spormann A.M."/>
            <person name="Op den Camp H."/>
            <person name="Overmann J."/>
            <person name="Amann R."/>
            <person name="Jetten M.S.M."/>
            <person name="Mascher T."/>
            <person name="Medema M.H."/>
            <person name="Devos D.P."/>
            <person name="Kaster A.-K."/>
            <person name="Ovreas L."/>
            <person name="Rohde M."/>
            <person name="Galperin M.Y."/>
            <person name="Jogler C."/>
        </authorList>
    </citation>
    <scope>NUCLEOTIDE SEQUENCE [LARGE SCALE GENOMIC DNA]</scope>
    <source>
        <strain evidence="3 4">K23_9</strain>
    </source>
</reference>
<evidence type="ECO:0000313" key="4">
    <source>
        <dbReference type="Proteomes" id="UP000319817"/>
    </source>
</evidence>
<name>A0A517P0B2_9BACT</name>
<dbReference type="EMBL" id="CP036526">
    <property type="protein sequence ID" value="QDT12815.1"/>
    <property type="molecule type" value="Genomic_DNA"/>
</dbReference>
<dbReference type="RefSeq" id="WP_145420652.1">
    <property type="nucleotide sequence ID" value="NZ_CP036526.1"/>
</dbReference>
<dbReference type="Proteomes" id="UP000319817">
    <property type="component" value="Chromosome"/>
</dbReference>
<gene>
    <name evidence="3" type="ORF">K239x_48270</name>
</gene>
<protein>
    <submittedName>
        <fullName evidence="3">Uncharacterized protein</fullName>
    </submittedName>
</protein>
<organism evidence="3 4">
    <name type="scientific">Stieleria marina</name>
    <dbReference type="NCBI Taxonomy" id="1930275"/>
    <lineage>
        <taxon>Bacteria</taxon>
        <taxon>Pseudomonadati</taxon>
        <taxon>Planctomycetota</taxon>
        <taxon>Planctomycetia</taxon>
        <taxon>Pirellulales</taxon>
        <taxon>Pirellulaceae</taxon>
        <taxon>Stieleria</taxon>
    </lineage>
</organism>
<evidence type="ECO:0000256" key="2">
    <source>
        <dbReference type="SAM" id="Phobius"/>
    </source>
</evidence>
<keyword evidence="4" id="KW-1185">Reference proteome</keyword>
<evidence type="ECO:0000313" key="3">
    <source>
        <dbReference type="EMBL" id="QDT12815.1"/>
    </source>
</evidence>
<keyword evidence="2" id="KW-1133">Transmembrane helix</keyword>
<keyword evidence="2" id="KW-0812">Transmembrane</keyword>
<feature type="region of interest" description="Disordered" evidence="1">
    <location>
        <begin position="100"/>
        <end position="126"/>
    </location>
</feature>
<sequence>MANDLPNKNPPPSRDLEKPYLTPKEVSQDQDVVAAGFVRSKRMWLGLLSVVIAGGALAAFSYRQSSYIQNFGNMRRGPIEDVEVDFDGIEFDDNVREFGMRRSYPVQSPAPADSSPASASEIATQQ</sequence>